<evidence type="ECO:0000256" key="1">
    <source>
        <dbReference type="SAM" id="MobiDB-lite"/>
    </source>
</evidence>
<dbReference type="Proteomes" id="UP000530571">
    <property type="component" value="Unassembled WGS sequence"/>
</dbReference>
<dbReference type="AlphaFoldDB" id="A0A7W6KMG6"/>
<protein>
    <submittedName>
        <fullName evidence="2">Uncharacterized protein</fullName>
    </submittedName>
</protein>
<name>A0A7W6KMG6_9HYPH</name>
<gene>
    <name evidence="2" type="ORF">GGR30_003910</name>
</gene>
<reference evidence="2 3" key="1">
    <citation type="submission" date="2020-08" db="EMBL/GenBank/DDBJ databases">
        <title>Genomic Encyclopedia of Type Strains, Phase IV (KMG-IV): sequencing the most valuable type-strain genomes for metagenomic binning, comparative biology and taxonomic classification.</title>
        <authorList>
            <person name="Goeker M."/>
        </authorList>
    </citation>
    <scope>NUCLEOTIDE SEQUENCE [LARGE SCALE GENOMIC DNA]</scope>
    <source>
        <strain evidence="2 3">DSM 28101</strain>
    </source>
</reference>
<feature type="compositionally biased region" description="Basic and acidic residues" evidence="1">
    <location>
        <begin position="73"/>
        <end position="106"/>
    </location>
</feature>
<proteinExistence type="predicted"/>
<evidence type="ECO:0000313" key="2">
    <source>
        <dbReference type="EMBL" id="MBB4123961.1"/>
    </source>
</evidence>
<feature type="region of interest" description="Disordered" evidence="1">
    <location>
        <begin position="71"/>
        <end position="106"/>
    </location>
</feature>
<keyword evidence="3" id="KW-1185">Reference proteome</keyword>
<sequence length="106" mass="12582">MTEDNTRKPVRTLRDGQVKAAIWENDGEKGSFDSVTFARSYRDQDGNYADTNRFSGTDLLKLSRLAEQSYDAVQERQNERNRQNYAERQRQDADRSKRRPDREYDR</sequence>
<evidence type="ECO:0000313" key="3">
    <source>
        <dbReference type="Proteomes" id="UP000530571"/>
    </source>
</evidence>
<dbReference type="RefSeq" id="WP_183489911.1">
    <property type="nucleotide sequence ID" value="NZ_JACIDZ010000015.1"/>
</dbReference>
<organism evidence="2 3">
    <name type="scientific">Martelella radicis</name>
    <dbReference type="NCBI Taxonomy" id="1397476"/>
    <lineage>
        <taxon>Bacteria</taxon>
        <taxon>Pseudomonadati</taxon>
        <taxon>Pseudomonadota</taxon>
        <taxon>Alphaproteobacteria</taxon>
        <taxon>Hyphomicrobiales</taxon>
        <taxon>Aurantimonadaceae</taxon>
        <taxon>Martelella</taxon>
    </lineage>
</organism>
<accession>A0A7W6KMG6</accession>
<dbReference type="EMBL" id="JACIDZ010000015">
    <property type="protein sequence ID" value="MBB4123961.1"/>
    <property type="molecule type" value="Genomic_DNA"/>
</dbReference>
<comment type="caution">
    <text evidence="2">The sequence shown here is derived from an EMBL/GenBank/DDBJ whole genome shotgun (WGS) entry which is preliminary data.</text>
</comment>